<feature type="region of interest" description="Disordered" evidence="9">
    <location>
        <begin position="54"/>
        <end position="74"/>
    </location>
</feature>
<comment type="caution">
    <text evidence="11">The sequence shown here is derived from an EMBL/GenBank/DDBJ whole genome shotgun (WGS) entry which is preliminary data.</text>
</comment>
<dbReference type="SUPFAM" id="SSF57701">
    <property type="entry name" value="Zn2/Cys6 DNA-binding domain"/>
    <property type="match status" value="1"/>
</dbReference>
<dbReference type="Pfam" id="PF00172">
    <property type="entry name" value="Zn_clus"/>
    <property type="match status" value="1"/>
</dbReference>
<dbReference type="InterPro" id="IPR001138">
    <property type="entry name" value="Zn2Cys6_DnaBD"/>
</dbReference>
<dbReference type="InterPro" id="IPR051439">
    <property type="entry name" value="XlnR/Xlr1"/>
</dbReference>
<keyword evidence="5" id="KW-0010">Activator</keyword>
<reference evidence="11 12" key="1">
    <citation type="journal article" date="2023" name="Elife">
        <title>Identification of key yeast species and microbe-microbe interactions impacting larval growth of Drosophila in the wild.</title>
        <authorList>
            <person name="Mure A."/>
            <person name="Sugiura Y."/>
            <person name="Maeda R."/>
            <person name="Honda K."/>
            <person name="Sakurai N."/>
            <person name="Takahashi Y."/>
            <person name="Watada M."/>
            <person name="Katoh T."/>
            <person name="Gotoh A."/>
            <person name="Gotoh Y."/>
            <person name="Taniguchi I."/>
            <person name="Nakamura K."/>
            <person name="Hayashi T."/>
            <person name="Katayama T."/>
            <person name="Uemura T."/>
            <person name="Hattori Y."/>
        </authorList>
    </citation>
    <scope>NUCLEOTIDE SEQUENCE [LARGE SCALE GENOMIC DNA]</scope>
    <source>
        <strain evidence="11 12">SC-9</strain>
    </source>
</reference>
<evidence type="ECO:0000259" key="10">
    <source>
        <dbReference type="PROSITE" id="PS50048"/>
    </source>
</evidence>
<organism evidence="11 12">
    <name type="scientific">Saccharomycopsis crataegensis</name>
    <dbReference type="NCBI Taxonomy" id="43959"/>
    <lineage>
        <taxon>Eukaryota</taxon>
        <taxon>Fungi</taxon>
        <taxon>Dikarya</taxon>
        <taxon>Ascomycota</taxon>
        <taxon>Saccharomycotina</taxon>
        <taxon>Saccharomycetes</taxon>
        <taxon>Saccharomycopsidaceae</taxon>
        <taxon>Saccharomycopsis</taxon>
    </lineage>
</organism>
<evidence type="ECO:0000256" key="7">
    <source>
        <dbReference type="ARBA" id="ARBA00023242"/>
    </source>
</evidence>
<evidence type="ECO:0000256" key="5">
    <source>
        <dbReference type="ARBA" id="ARBA00023159"/>
    </source>
</evidence>
<evidence type="ECO:0000256" key="3">
    <source>
        <dbReference type="ARBA" id="ARBA00023015"/>
    </source>
</evidence>
<dbReference type="GeneID" id="90073784"/>
<dbReference type="GO" id="GO:0003677">
    <property type="term" value="F:DNA binding"/>
    <property type="evidence" value="ECO:0007669"/>
    <property type="project" value="UniProtKB-KW"/>
</dbReference>
<dbReference type="AlphaFoldDB" id="A0AAV5QME8"/>
<accession>A0AAV5QME8</accession>
<gene>
    <name evidence="11" type="ORF">DASC09_031340</name>
</gene>
<keyword evidence="3" id="KW-0805">Transcription regulation</keyword>
<keyword evidence="1" id="KW-0479">Metal-binding</keyword>
<dbReference type="SMART" id="SM00066">
    <property type="entry name" value="GAL4"/>
    <property type="match status" value="1"/>
</dbReference>
<dbReference type="PANTHER" id="PTHR47663">
    <property type="entry name" value="XYLANOLYTIC TRANSCRIPTIONAL ACTIVATOR XLNR-RELATED"/>
    <property type="match status" value="1"/>
</dbReference>
<name>A0AAV5QME8_9ASCO</name>
<dbReference type="InterPro" id="IPR036864">
    <property type="entry name" value="Zn2-C6_fun-type_DNA-bd_sf"/>
</dbReference>
<dbReference type="RefSeq" id="XP_064852805.1">
    <property type="nucleotide sequence ID" value="XM_064996733.1"/>
</dbReference>
<dbReference type="CDD" id="cd00067">
    <property type="entry name" value="GAL4"/>
    <property type="match status" value="1"/>
</dbReference>
<dbReference type="PROSITE" id="PS50048">
    <property type="entry name" value="ZN2_CY6_FUNGAL_2"/>
    <property type="match status" value="1"/>
</dbReference>
<evidence type="ECO:0000256" key="1">
    <source>
        <dbReference type="ARBA" id="ARBA00022723"/>
    </source>
</evidence>
<evidence type="ECO:0000256" key="6">
    <source>
        <dbReference type="ARBA" id="ARBA00023163"/>
    </source>
</evidence>
<evidence type="ECO:0000313" key="11">
    <source>
        <dbReference type="EMBL" id="GMM35809.1"/>
    </source>
</evidence>
<keyword evidence="12" id="KW-1185">Reference proteome</keyword>
<dbReference type="SMART" id="SM00906">
    <property type="entry name" value="Fungal_trans"/>
    <property type="match status" value="1"/>
</dbReference>
<dbReference type="GO" id="GO:0000981">
    <property type="term" value="F:DNA-binding transcription factor activity, RNA polymerase II-specific"/>
    <property type="evidence" value="ECO:0007669"/>
    <property type="project" value="InterPro"/>
</dbReference>
<dbReference type="GO" id="GO:0006351">
    <property type="term" value="P:DNA-templated transcription"/>
    <property type="evidence" value="ECO:0007669"/>
    <property type="project" value="InterPro"/>
</dbReference>
<dbReference type="Pfam" id="PF04082">
    <property type="entry name" value="Fungal_trans"/>
    <property type="match status" value="1"/>
</dbReference>
<dbReference type="PANTHER" id="PTHR47663:SF1">
    <property type="entry name" value="XYLANOLYTIC TRANSCRIPTIONAL ACTIVATOR XLNR-RELATED"/>
    <property type="match status" value="1"/>
</dbReference>
<dbReference type="EMBL" id="BTFZ01000011">
    <property type="protein sequence ID" value="GMM35809.1"/>
    <property type="molecule type" value="Genomic_DNA"/>
</dbReference>
<keyword evidence="2" id="KW-0862">Zinc</keyword>
<keyword evidence="6" id="KW-0804">Transcription</keyword>
<dbReference type="Proteomes" id="UP001360560">
    <property type="component" value="Unassembled WGS sequence"/>
</dbReference>
<protein>
    <recommendedName>
        <fullName evidence="10">Zn(2)-C6 fungal-type domain-containing protein</fullName>
    </recommendedName>
</protein>
<dbReference type="InterPro" id="IPR007219">
    <property type="entry name" value="XnlR_reg_dom"/>
</dbReference>
<feature type="domain" description="Zn(2)-C6 fungal-type" evidence="10">
    <location>
        <begin position="19"/>
        <end position="48"/>
    </location>
</feature>
<proteinExistence type="inferred from homology"/>
<comment type="similarity">
    <text evidence="8">Belongs to the xlnR/xlr1 family.</text>
</comment>
<evidence type="ECO:0000313" key="12">
    <source>
        <dbReference type="Proteomes" id="UP001360560"/>
    </source>
</evidence>
<keyword evidence="4" id="KW-0238">DNA-binding</keyword>
<sequence length="761" mass="87033">MLPSDAYLKKEKKRRTKRACDFCNLKRSRCDGENPCSHCVLINKPCTYLRAEKKRGRASEKYPKNPKRRKDCRQKDVDEYDEYKPDEIITASPVLESNVTEIEKTLVPTNVHNMSTSQSENLDGLHYHSLTKKNLISADYKWPNETISSPSNSSREKTVLIEPHSPFSTPEEHGKGLIYQHQYRPYNSPELISSEYALNFNHYIFSIDANAFKSPTFLKTQHNYSLIDNINLDSITHSAFNGVRYVLLLKVLPYLQQVNLPGNVASDVLEYYFDNYVSPSCKISSILRKKTFLTLVNPVLSAEEQPHVRNTGEALILTILTTAVFDISHFFMTGHKRKMLFGKLIQIIKGLIQISSTDEDEIIDGTFDDIVTCCHLVCISPLLGNPAISHLWLRRGVRLAKKLRINEEDLSDVSEEVREERRRCWWTLYILDKHLNIALSTSTVITDQESKDLFHPCDDSIYNDITIVNLPSPFENDIDRVKGIQFNRVGPGVFGWLLMESMIIGSLVYYKMYIMNQRKISSSSTSPITSDSMGSNDDCSIDFRNQLKVHLDMLESSLPSLLQYSKVDSSYASLVTCVLNSLLNKDVFYWEPNGALNDNGTNFEEDLEWCIKYSEAFQDLITSDPDMRRYPFVIRLYIFFACVDVINLLNNLDKGFLKYKNSNIGALDSKAVKMKADALAVLCNRIKSMAHIIVRCVESCMSTLPADYLRVIRNIIMDALRDMDCLLLVKGFEKQFDINREKRKKIISVYSYVVNGAGIGL</sequence>
<evidence type="ECO:0000256" key="9">
    <source>
        <dbReference type="SAM" id="MobiDB-lite"/>
    </source>
</evidence>
<evidence type="ECO:0000256" key="8">
    <source>
        <dbReference type="ARBA" id="ARBA00037990"/>
    </source>
</evidence>
<dbReference type="GO" id="GO:0008270">
    <property type="term" value="F:zinc ion binding"/>
    <property type="evidence" value="ECO:0007669"/>
    <property type="project" value="InterPro"/>
</dbReference>
<keyword evidence="7" id="KW-0539">Nucleus</keyword>
<evidence type="ECO:0000256" key="2">
    <source>
        <dbReference type="ARBA" id="ARBA00022833"/>
    </source>
</evidence>
<evidence type="ECO:0000256" key="4">
    <source>
        <dbReference type="ARBA" id="ARBA00023125"/>
    </source>
</evidence>
<dbReference type="Gene3D" id="4.10.240.10">
    <property type="entry name" value="Zn(2)-C6 fungal-type DNA-binding domain"/>
    <property type="match status" value="1"/>
</dbReference>
<dbReference type="CDD" id="cd12148">
    <property type="entry name" value="fungal_TF_MHR"/>
    <property type="match status" value="1"/>
</dbReference>